<feature type="domain" description="Heterokaryon incompatibility" evidence="2">
    <location>
        <begin position="46"/>
        <end position="203"/>
    </location>
</feature>
<gene>
    <name evidence="3" type="ORF">CLO192961_LOCUS451951</name>
</gene>
<evidence type="ECO:0000259" key="2">
    <source>
        <dbReference type="Pfam" id="PF06985"/>
    </source>
</evidence>
<accession>A0ABY6V3F5</accession>
<feature type="region of interest" description="Disordered" evidence="1">
    <location>
        <begin position="154"/>
        <end position="183"/>
    </location>
</feature>
<reference evidence="3 4" key="1">
    <citation type="submission" date="2019-06" db="EMBL/GenBank/DDBJ databases">
        <authorList>
            <person name="Broberg M."/>
        </authorList>
    </citation>
    <scope>NUCLEOTIDE SEQUENCE [LARGE SCALE GENOMIC DNA]</scope>
</reference>
<dbReference type="PANTHER" id="PTHR24148:SF81">
    <property type="entry name" value="HETEROKARYON INCOMPATIBILITY DOMAIN-CONTAINING PROTEIN"/>
    <property type="match status" value="1"/>
</dbReference>
<dbReference type="PANTHER" id="PTHR24148">
    <property type="entry name" value="ANKYRIN REPEAT DOMAIN-CONTAINING PROTEIN 39 HOMOLOG-RELATED"/>
    <property type="match status" value="1"/>
</dbReference>
<dbReference type="InterPro" id="IPR052895">
    <property type="entry name" value="HetReg/Transcr_Mod"/>
</dbReference>
<name>A0ABY6V3F5_BIOOC</name>
<dbReference type="Proteomes" id="UP000766486">
    <property type="component" value="Unassembled WGS sequence"/>
</dbReference>
<organism evidence="3 4">
    <name type="scientific">Bionectria ochroleuca</name>
    <name type="common">Gliocladium roseum</name>
    <dbReference type="NCBI Taxonomy" id="29856"/>
    <lineage>
        <taxon>Eukaryota</taxon>
        <taxon>Fungi</taxon>
        <taxon>Dikarya</taxon>
        <taxon>Ascomycota</taxon>
        <taxon>Pezizomycotina</taxon>
        <taxon>Sordariomycetes</taxon>
        <taxon>Hypocreomycetidae</taxon>
        <taxon>Hypocreales</taxon>
        <taxon>Bionectriaceae</taxon>
        <taxon>Clonostachys</taxon>
    </lineage>
</organism>
<proteinExistence type="predicted"/>
<dbReference type="InterPro" id="IPR010730">
    <property type="entry name" value="HET"/>
</dbReference>
<dbReference type="EMBL" id="CABFNS010000933">
    <property type="protein sequence ID" value="VUC36766.1"/>
    <property type="molecule type" value="Genomic_DNA"/>
</dbReference>
<keyword evidence="4" id="KW-1185">Reference proteome</keyword>
<feature type="compositionally biased region" description="Polar residues" evidence="1">
    <location>
        <begin position="164"/>
        <end position="179"/>
    </location>
</feature>
<evidence type="ECO:0000313" key="3">
    <source>
        <dbReference type="EMBL" id="VUC36766.1"/>
    </source>
</evidence>
<protein>
    <recommendedName>
        <fullName evidence="2">Heterokaryon incompatibility domain-containing protein</fullName>
    </recommendedName>
</protein>
<comment type="caution">
    <text evidence="3">The sequence shown here is derived from an EMBL/GenBank/DDBJ whole genome shotgun (WGS) entry which is preliminary data.</text>
</comment>
<evidence type="ECO:0000313" key="4">
    <source>
        <dbReference type="Proteomes" id="UP000766486"/>
    </source>
</evidence>
<dbReference type="Pfam" id="PF06985">
    <property type="entry name" value="HET"/>
    <property type="match status" value="1"/>
</dbReference>
<sequence>MEPDPPYPSALGADEFRLICLEAASSSDDPIHLMLEVYSLESCPEYETVSYTWTGENGDSRLCKPIYIGKYWDVLLQTNNCWEMLRFMRPRRWPRLIWVDAICINQSNILERNMQVAIMAKIYSACSRVVVYLGPQIAWPLHDRHPRRRRLHELESGTVKPDSAPSQQTSRSIQDVRQPSSPPQKLSELLKLRYFSRIWVIQELLLARSIVIRVGDVDFWADVGMTSHFLSKLPNWNWGATSAAWVQHISKGRGSVTDLKELLSLTSLSQATDPRDRIFALLGIMPVSSPAAPENKQNLTILSRADFQADYSLSCQHVFIGLFAYCLINLKQSNILYHATCLSSDRRHFPSWTPDWTAKFTWRILFHAPNLTIDNVFHELRRLVTEGYWCGEVFHPPVDGHLFELYSLYGPGNPDIVRQRRWDKDAYIDAASGSLNVYLTQYMYLMGKLEIVGKLKKFYIFAARYETITVFLVSEHRIDTILSEDDQIELFVLNNNDDTFTYLLLRYELTEDGEEAYSLVSACPYVFVQFPADRNKNEVPEVRPLFLHELQYSLHDFAMRIESKLESYLFPWNMRAAFPGLLTFRDAMPAVRFLYEQHGELQKTGDAKVNNEVAFACNFSSCIDEVYSPRVEGDSIIITVSTAWKNTRDVYITQAGWVRRHLSSEVPSWRIRVHGSEDGWRAPVLSPFKYRKLFKSGQESFFDVQFKAREVQNLILTSPDTVEIFRDIDELSFHTGETDDSLWELITSGASEKYQFQACPHLKFRSREMRTLCEEINVDGGTFMVTII</sequence>
<evidence type="ECO:0000256" key="1">
    <source>
        <dbReference type="SAM" id="MobiDB-lite"/>
    </source>
</evidence>